<gene>
    <name evidence="2" type="ORF">TCEB3V08_LOCUS7226</name>
</gene>
<name>A0A7R9CX61_TIMCR</name>
<dbReference type="EMBL" id="OC318992">
    <property type="protein sequence ID" value="CAD7403890.1"/>
    <property type="molecule type" value="Genomic_DNA"/>
</dbReference>
<sequence length="239" mass="27356">MYRGYSIVILSRVYQQHFIYLWFHVCYYVFPFSAIIYKSFLDKMPIDKTILDNCGAPSPLFRLTTHLTSDQAHRDQGFGLPYSHEVDISNMSANDMAQEFLERQAPLHPSFRMDTLLHEIRAIELPRHGPIQGPGVAELATAGTWEMTHDWTEIKNVDPANAMAMGAVDDLAHHHQPSHTQLTHLRANWPYHVPSLLVLALTSIPTRLHMTWFPLGFNSTSSRLLRSQGTPHDSEIRNE</sequence>
<evidence type="ECO:0000256" key="1">
    <source>
        <dbReference type="SAM" id="Phobius"/>
    </source>
</evidence>
<feature type="transmembrane region" description="Helical" evidence="1">
    <location>
        <begin position="20"/>
        <end position="40"/>
    </location>
</feature>
<proteinExistence type="predicted"/>
<keyword evidence="1" id="KW-0472">Membrane</keyword>
<organism evidence="2">
    <name type="scientific">Timema cristinae</name>
    <name type="common">Walking stick</name>
    <dbReference type="NCBI Taxonomy" id="61476"/>
    <lineage>
        <taxon>Eukaryota</taxon>
        <taxon>Metazoa</taxon>
        <taxon>Ecdysozoa</taxon>
        <taxon>Arthropoda</taxon>
        <taxon>Hexapoda</taxon>
        <taxon>Insecta</taxon>
        <taxon>Pterygota</taxon>
        <taxon>Neoptera</taxon>
        <taxon>Polyneoptera</taxon>
        <taxon>Phasmatodea</taxon>
        <taxon>Timematodea</taxon>
        <taxon>Timematoidea</taxon>
        <taxon>Timematidae</taxon>
        <taxon>Timema</taxon>
    </lineage>
</organism>
<protein>
    <submittedName>
        <fullName evidence="2">Uncharacterized protein</fullName>
    </submittedName>
</protein>
<keyword evidence="1" id="KW-1133">Transmembrane helix</keyword>
<accession>A0A7R9CX61</accession>
<reference evidence="2" key="1">
    <citation type="submission" date="2020-11" db="EMBL/GenBank/DDBJ databases">
        <authorList>
            <person name="Tran Van P."/>
        </authorList>
    </citation>
    <scope>NUCLEOTIDE SEQUENCE</scope>
</reference>
<keyword evidence="1" id="KW-0812">Transmembrane</keyword>
<dbReference type="AlphaFoldDB" id="A0A7R9CX61"/>
<evidence type="ECO:0000313" key="2">
    <source>
        <dbReference type="EMBL" id="CAD7403890.1"/>
    </source>
</evidence>